<dbReference type="EMBL" id="QJJM01000004">
    <property type="protein sequence ID" value="PXW77703.1"/>
    <property type="molecule type" value="Genomic_DNA"/>
</dbReference>
<keyword evidence="1" id="KW-0805">Transcription regulation</keyword>
<comment type="caution">
    <text evidence="5">The sequence shown here is derived from an EMBL/GenBank/DDBJ whole genome shotgun (WGS) entry which is preliminary data.</text>
</comment>
<dbReference type="Gene3D" id="1.10.10.60">
    <property type="entry name" value="Homeodomain-like"/>
    <property type="match status" value="1"/>
</dbReference>
<evidence type="ECO:0000256" key="2">
    <source>
        <dbReference type="ARBA" id="ARBA00023125"/>
    </source>
</evidence>
<accession>A0A2V3V7F8</accession>
<evidence type="ECO:0000259" key="4">
    <source>
        <dbReference type="PROSITE" id="PS01124"/>
    </source>
</evidence>
<evidence type="ECO:0000256" key="1">
    <source>
        <dbReference type="ARBA" id="ARBA00023015"/>
    </source>
</evidence>
<dbReference type="PANTHER" id="PTHR47894:SF1">
    <property type="entry name" value="HTH-TYPE TRANSCRIPTIONAL REGULATOR VQSM"/>
    <property type="match status" value="1"/>
</dbReference>
<dbReference type="Pfam" id="PF12833">
    <property type="entry name" value="HTH_18"/>
    <property type="match status" value="1"/>
</dbReference>
<evidence type="ECO:0000313" key="6">
    <source>
        <dbReference type="Proteomes" id="UP000248014"/>
    </source>
</evidence>
<evidence type="ECO:0000256" key="3">
    <source>
        <dbReference type="ARBA" id="ARBA00023163"/>
    </source>
</evidence>
<dbReference type="AlphaFoldDB" id="A0A2V3V7F8"/>
<proteinExistence type="predicted"/>
<sequence>MLGARARLQVPTATTLHFGQWLGWPDWLRNGTSLVGEGPLPQTLSFADDLIIIGNIIDNCDPLALVAKMLSAPRPVMGTAGTLSLLHAPNLGLALRTVVKGIAMQNPFVLMTLEESEYRIGISLSPPWPMGPLFEFTALTALALVYRSVEALSFADPAEMLLETRLCDDPATQPVLAGFACRKVRSEGPERLSFPSQWQSITNPDHDPWLWALAQSKIEALQNLAREPDEVTRVRDAIARMLASDNRAPRLKQISNALELSSRTLVRLLARHGTSFHALVEQERKAKARLLIADSAISLAEAARVLGFTDMSSFGRSFRQWFGDTPGNVRKAWQTGVAMTE</sequence>
<dbReference type="GO" id="GO:0003700">
    <property type="term" value="F:DNA-binding transcription factor activity"/>
    <property type="evidence" value="ECO:0007669"/>
    <property type="project" value="InterPro"/>
</dbReference>
<reference evidence="5 6" key="1">
    <citation type="submission" date="2018-05" db="EMBL/GenBank/DDBJ databases">
        <title>Genomic Encyclopedia of Type Strains, Phase IV (KMG-IV): sequencing the most valuable type-strain genomes for metagenomic binning, comparative biology and taxonomic classification.</title>
        <authorList>
            <person name="Goeker M."/>
        </authorList>
    </citation>
    <scope>NUCLEOTIDE SEQUENCE [LARGE SCALE GENOMIC DNA]</scope>
    <source>
        <strain evidence="5 6">DSM 3183</strain>
    </source>
</reference>
<keyword evidence="2 5" id="KW-0238">DNA-binding</keyword>
<dbReference type="RefSeq" id="WP_167398449.1">
    <property type="nucleotide sequence ID" value="NZ_QJJM01000004.1"/>
</dbReference>
<gene>
    <name evidence="5" type="ORF">C7451_104199</name>
</gene>
<name>A0A2V3V7F8_9SPHN</name>
<feature type="domain" description="HTH araC/xylS-type" evidence="4">
    <location>
        <begin position="232"/>
        <end position="332"/>
    </location>
</feature>
<keyword evidence="6" id="KW-1185">Reference proteome</keyword>
<dbReference type="Proteomes" id="UP000248014">
    <property type="component" value="Unassembled WGS sequence"/>
</dbReference>
<dbReference type="PROSITE" id="PS01124">
    <property type="entry name" value="HTH_ARAC_FAMILY_2"/>
    <property type="match status" value="1"/>
</dbReference>
<dbReference type="GO" id="GO:0000976">
    <property type="term" value="F:transcription cis-regulatory region binding"/>
    <property type="evidence" value="ECO:0007669"/>
    <property type="project" value="TreeGrafter"/>
</dbReference>
<dbReference type="InterPro" id="IPR009057">
    <property type="entry name" value="Homeodomain-like_sf"/>
</dbReference>
<dbReference type="InterPro" id="IPR018060">
    <property type="entry name" value="HTH_AraC"/>
</dbReference>
<dbReference type="PANTHER" id="PTHR47894">
    <property type="entry name" value="HTH-TYPE TRANSCRIPTIONAL REGULATOR GADX"/>
    <property type="match status" value="1"/>
</dbReference>
<dbReference type="GO" id="GO:0005829">
    <property type="term" value="C:cytosol"/>
    <property type="evidence" value="ECO:0007669"/>
    <property type="project" value="TreeGrafter"/>
</dbReference>
<organism evidence="5 6">
    <name type="scientific">Blastomonas natatoria</name>
    <dbReference type="NCBI Taxonomy" id="34015"/>
    <lineage>
        <taxon>Bacteria</taxon>
        <taxon>Pseudomonadati</taxon>
        <taxon>Pseudomonadota</taxon>
        <taxon>Alphaproteobacteria</taxon>
        <taxon>Sphingomonadales</taxon>
        <taxon>Sphingomonadaceae</taxon>
        <taxon>Blastomonas</taxon>
    </lineage>
</organism>
<evidence type="ECO:0000313" key="5">
    <source>
        <dbReference type="EMBL" id="PXW77703.1"/>
    </source>
</evidence>
<dbReference type="SMART" id="SM00342">
    <property type="entry name" value="HTH_ARAC"/>
    <property type="match status" value="1"/>
</dbReference>
<protein>
    <submittedName>
        <fullName evidence="5">AraC-like DNA-binding protein</fullName>
    </submittedName>
</protein>
<keyword evidence="3" id="KW-0804">Transcription</keyword>
<dbReference type="SUPFAM" id="SSF46689">
    <property type="entry name" value="Homeodomain-like"/>
    <property type="match status" value="1"/>
</dbReference>